<reference evidence="1" key="2">
    <citation type="submission" date="2021-04" db="EMBL/GenBank/DDBJ databases">
        <authorList>
            <person name="Gilroy R."/>
        </authorList>
    </citation>
    <scope>NUCLEOTIDE SEQUENCE</scope>
    <source>
        <strain evidence="1">ChiW19-6364</strain>
    </source>
</reference>
<dbReference type="AlphaFoldDB" id="A0A9D2R7B7"/>
<dbReference type="EMBL" id="DWUX01000129">
    <property type="protein sequence ID" value="HJD39755.1"/>
    <property type="molecule type" value="Genomic_DNA"/>
</dbReference>
<reference evidence="1" key="1">
    <citation type="journal article" date="2021" name="PeerJ">
        <title>Extensive microbial diversity within the chicken gut microbiome revealed by metagenomics and culture.</title>
        <authorList>
            <person name="Gilroy R."/>
            <person name="Ravi A."/>
            <person name="Getino M."/>
            <person name="Pursley I."/>
            <person name="Horton D.L."/>
            <person name="Alikhan N.F."/>
            <person name="Baker D."/>
            <person name="Gharbi K."/>
            <person name="Hall N."/>
            <person name="Watson M."/>
            <person name="Adriaenssens E.M."/>
            <person name="Foster-Nyarko E."/>
            <person name="Jarju S."/>
            <person name="Secka A."/>
            <person name="Antonio M."/>
            <person name="Oren A."/>
            <person name="Chaudhuri R.R."/>
            <person name="La Ragione R."/>
            <person name="Hildebrand F."/>
            <person name="Pallen M.J."/>
        </authorList>
    </citation>
    <scope>NUCLEOTIDE SEQUENCE</scope>
    <source>
        <strain evidence="1">ChiW19-6364</strain>
    </source>
</reference>
<name>A0A9D2R7B7_9FIRM</name>
<dbReference type="Proteomes" id="UP000823850">
    <property type="component" value="Unassembled WGS sequence"/>
</dbReference>
<gene>
    <name evidence="1" type="ORF">H9913_06970</name>
</gene>
<sequence length="74" mass="8517">MDGYEFISFDELYNVYEITREELNMIDSSFIGETNNDGVWLYISDKDENGLPDFYDSYLGIDVILKPSQGVVFG</sequence>
<organism evidence="1 2">
    <name type="scientific">Candidatus Blautia stercoripullorum</name>
    <dbReference type="NCBI Taxonomy" id="2838502"/>
    <lineage>
        <taxon>Bacteria</taxon>
        <taxon>Bacillati</taxon>
        <taxon>Bacillota</taxon>
        <taxon>Clostridia</taxon>
        <taxon>Lachnospirales</taxon>
        <taxon>Lachnospiraceae</taxon>
        <taxon>Blautia</taxon>
    </lineage>
</organism>
<proteinExistence type="predicted"/>
<evidence type="ECO:0000313" key="1">
    <source>
        <dbReference type="EMBL" id="HJD39755.1"/>
    </source>
</evidence>
<comment type="caution">
    <text evidence="1">The sequence shown here is derived from an EMBL/GenBank/DDBJ whole genome shotgun (WGS) entry which is preliminary data.</text>
</comment>
<protein>
    <submittedName>
        <fullName evidence="1">Uncharacterized protein</fullName>
    </submittedName>
</protein>
<accession>A0A9D2R7B7</accession>
<evidence type="ECO:0000313" key="2">
    <source>
        <dbReference type="Proteomes" id="UP000823850"/>
    </source>
</evidence>